<dbReference type="InterPro" id="IPR025294">
    <property type="entry name" value="DUF4156"/>
</dbReference>
<protein>
    <submittedName>
        <fullName evidence="1">DUF4156 domain-containing protein</fullName>
    </submittedName>
</protein>
<reference evidence="1" key="2">
    <citation type="submission" date="2023-01" db="EMBL/GenBank/DDBJ databases">
        <title>Gilvimarinus xylanilyticus HB14 isolated from Caulerpa lentillifera aquaculture base in Hainan, China.</title>
        <authorList>
            <person name="Zhang Y.-J."/>
        </authorList>
    </citation>
    <scope>NUCLEOTIDE SEQUENCE</scope>
    <source>
        <strain evidence="1">HB14</strain>
    </source>
</reference>
<sequence length="105" mass="10967">MKQLSVAFLTLGLLGGCTWVDLEPGAQSVAVARTQDVANCQQVGNITANVMDGVAFLDRDAEKVAEELSTIARNRAAGLGGDTVVPASSISDGSQHFGVYQCRNL</sequence>
<keyword evidence="2" id="KW-1185">Reference proteome</keyword>
<gene>
    <name evidence="1" type="ORF">M6D89_09890</name>
</gene>
<evidence type="ECO:0000313" key="2">
    <source>
        <dbReference type="Proteomes" id="UP001139319"/>
    </source>
</evidence>
<accession>A0A9X2KWX1</accession>
<dbReference type="Pfam" id="PF13698">
    <property type="entry name" value="DUF4156"/>
    <property type="match status" value="1"/>
</dbReference>
<proteinExistence type="predicted"/>
<dbReference type="Proteomes" id="UP001139319">
    <property type="component" value="Unassembled WGS sequence"/>
</dbReference>
<dbReference type="RefSeq" id="WP_253967904.1">
    <property type="nucleotide sequence ID" value="NZ_JAMFTH010000002.1"/>
</dbReference>
<name>A0A9X2KWX1_9GAMM</name>
<comment type="caution">
    <text evidence="1">The sequence shown here is derived from an EMBL/GenBank/DDBJ whole genome shotgun (WGS) entry which is preliminary data.</text>
</comment>
<reference evidence="1" key="1">
    <citation type="submission" date="2022-05" db="EMBL/GenBank/DDBJ databases">
        <authorList>
            <person name="Sun H.-N."/>
        </authorList>
    </citation>
    <scope>NUCLEOTIDE SEQUENCE</scope>
    <source>
        <strain evidence="1">HB14</strain>
    </source>
</reference>
<dbReference type="PROSITE" id="PS51257">
    <property type="entry name" value="PROKAR_LIPOPROTEIN"/>
    <property type="match status" value="1"/>
</dbReference>
<dbReference type="EMBL" id="JAMFTH010000002">
    <property type="protein sequence ID" value="MCP8899610.1"/>
    <property type="molecule type" value="Genomic_DNA"/>
</dbReference>
<dbReference type="AlphaFoldDB" id="A0A9X2KWX1"/>
<organism evidence="1 2">
    <name type="scientific">Gilvimarinus xylanilyticus</name>
    <dbReference type="NCBI Taxonomy" id="2944139"/>
    <lineage>
        <taxon>Bacteria</taxon>
        <taxon>Pseudomonadati</taxon>
        <taxon>Pseudomonadota</taxon>
        <taxon>Gammaproteobacteria</taxon>
        <taxon>Cellvibrionales</taxon>
        <taxon>Cellvibrionaceae</taxon>
        <taxon>Gilvimarinus</taxon>
    </lineage>
</organism>
<evidence type="ECO:0000313" key="1">
    <source>
        <dbReference type="EMBL" id="MCP8899610.1"/>
    </source>
</evidence>